<keyword evidence="6" id="KW-1003">Cell membrane</keyword>
<accession>A0A1U7H2Y2</accession>
<name>A0A1U7H2Y2_9CYAN</name>
<organism evidence="7 8">
    <name type="scientific">Fischerella major NIES-592</name>
    <dbReference type="NCBI Taxonomy" id="210994"/>
    <lineage>
        <taxon>Bacteria</taxon>
        <taxon>Bacillati</taxon>
        <taxon>Cyanobacteriota</taxon>
        <taxon>Cyanophyceae</taxon>
        <taxon>Nostocales</taxon>
        <taxon>Hapalosiphonaceae</taxon>
        <taxon>Fischerella</taxon>
    </lineage>
</organism>
<dbReference type="PANTHER" id="PTHR43701:SF2">
    <property type="entry name" value="MEMBRANE TRANSPORTER PROTEIN YJNA-RELATED"/>
    <property type="match status" value="1"/>
</dbReference>
<dbReference type="Pfam" id="PF01925">
    <property type="entry name" value="TauE"/>
    <property type="match status" value="1"/>
</dbReference>
<keyword evidence="5 6" id="KW-0472">Membrane</keyword>
<reference evidence="7 8" key="1">
    <citation type="submission" date="2016-11" db="EMBL/GenBank/DDBJ databases">
        <title>Draft Genome Sequences of Nine Cyanobacterial Strains from Diverse Habitats.</title>
        <authorList>
            <person name="Zhu T."/>
            <person name="Hou S."/>
            <person name="Lu X."/>
            <person name="Hess W.R."/>
        </authorList>
    </citation>
    <scope>NUCLEOTIDE SEQUENCE [LARGE SCALE GENOMIC DNA]</scope>
    <source>
        <strain evidence="7 8">NIES-592</strain>
    </source>
</reference>
<dbReference type="OrthoDB" id="532317at2"/>
<sequence>MTNIWLCIILGLIAGIVSGMTGIGGGIIILPALIFFLGFSQHQAQGTTLALLVPPIDLLAAWTYYKQGYVDIKVAALLCLGFILGGWFGAKIGTSLPNGVLTKIFALLLIMSAVRVLFATTNDSV</sequence>
<dbReference type="EMBL" id="MRCA01000002">
    <property type="protein sequence ID" value="OKH15484.1"/>
    <property type="molecule type" value="Genomic_DNA"/>
</dbReference>
<dbReference type="AlphaFoldDB" id="A0A1U7H2Y2"/>
<comment type="similarity">
    <text evidence="2 6">Belongs to the 4-toluene sulfonate uptake permease (TSUP) (TC 2.A.102) family.</text>
</comment>
<dbReference type="InterPro" id="IPR051598">
    <property type="entry name" value="TSUP/Inactive_protease-like"/>
</dbReference>
<evidence type="ECO:0000256" key="6">
    <source>
        <dbReference type="RuleBase" id="RU363041"/>
    </source>
</evidence>
<comment type="caution">
    <text evidence="7">The sequence shown here is derived from an EMBL/GenBank/DDBJ whole genome shotgun (WGS) entry which is preliminary data.</text>
</comment>
<dbReference type="PANTHER" id="PTHR43701">
    <property type="entry name" value="MEMBRANE TRANSPORTER PROTEIN MJ0441-RELATED"/>
    <property type="match status" value="1"/>
</dbReference>
<protein>
    <recommendedName>
        <fullName evidence="6">Probable membrane transporter protein</fullName>
    </recommendedName>
</protein>
<dbReference type="RefSeq" id="WP_016870591.1">
    <property type="nucleotide sequence ID" value="NZ_MRCA01000002.1"/>
</dbReference>
<gene>
    <name evidence="7" type="ORF">NIES592_05140</name>
</gene>
<evidence type="ECO:0000256" key="5">
    <source>
        <dbReference type="ARBA" id="ARBA00023136"/>
    </source>
</evidence>
<evidence type="ECO:0000313" key="7">
    <source>
        <dbReference type="EMBL" id="OKH15484.1"/>
    </source>
</evidence>
<dbReference type="GO" id="GO:0005886">
    <property type="term" value="C:plasma membrane"/>
    <property type="evidence" value="ECO:0007669"/>
    <property type="project" value="UniProtKB-SubCell"/>
</dbReference>
<comment type="subcellular location">
    <subcellularLocation>
        <location evidence="6">Cell membrane</location>
        <topology evidence="6">Multi-pass membrane protein</topology>
    </subcellularLocation>
    <subcellularLocation>
        <location evidence="1">Membrane</location>
        <topology evidence="1">Multi-pass membrane protein</topology>
    </subcellularLocation>
</comment>
<evidence type="ECO:0000256" key="1">
    <source>
        <dbReference type="ARBA" id="ARBA00004141"/>
    </source>
</evidence>
<evidence type="ECO:0000256" key="2">
    <source>
        <dbReference type="ARBA" id="ARBA00009142"/>
    </source>
</evidence>
<evidence type="ECO:0000256" key="4">
    <source>
        <dbReference type="ARBA" id="ARBA00022989"/>
    </source>
</evidence>
<keyword evidence="3 6" id="KW-0812">Transmembrane</keyword>
<feature type="transmembrane region" description="Helical" evidence="6">
    <location>
        <begin position="96"/>
        <end position="118"/>
    </location>
</feature>
<keyword evidence="4 6" id="KW-1133">Transmembrane helix</keyword>
<feature type="transmembrane region" description="Helical" evidence="6">
    <location>
        <begin position="7"/>
        <end position="40"/>
    </location>
</feature>
<evidence type="ECO:0000313" key="8">
    <source>
        <dbReference type="Proteomes" id="UP000186391"/>
    </source>
</evidence>
<proteinExistence type="inferred from homology"/>
<evidence type="ECO:0000256" key="3">
    <source>
        <dbReference type="ARBA" id="ARBA00022692"/>
    </source>
</evidence>
<feature type="transmembrane region" description="Helical" evidence="6">
    <location>
        <begin position="72"/>
        <end position="90"/>
    </location>
</feature>
<dbReference type="InterPro" id="IPR002781">
    <property type="entry name" value="TM_pro_TauE-like"/>
</dbReference>
<dbReference type="Proteomes" id="UP000186391">
    <property type="component" value="Unassembled WGS sequence"/>
</dbReference>
<keyword evidence="8" id="KW-1185">Reference proteome</keyword>